<gene>
    <name evidence="1" type="ORF">HNQ64_001678</name>
</gene>
<dbReference type="RefSeq" id="WP_184207322.1">
    <property type="nucleotide sequence ID" value="NZ_JACHIF010000003.1"/>
</dbReference>
<name>A0A7W8DP97_9BACT</name>
<organism evidence="1 2">
    <name type="scientific">Prosthecobacter dejongeii</name>
    <dbReference type="NCBI Taxonomy" id="48465"/>
    <lineage>
        <taxon>Bacteria</taxon>
        <taxon>Pseudomonadati</taxon>
        <taxon>Verrucomicrobiota</taxon>
        <taxon>Verrucomicrobiia</taxon>
        <taxon>Verrucomicrobiales</taxon>
        <taxon>Verrucomicrobiaceae</taxon>
        <taxon>Prosthecobacter</taxon>
    </lineage>
</organism>
<proteinExistence type="predicted"/>
<keyword evidence="2" id="KW-1185">Reference proteome</keyword>
<reference evidence="1 2" key="1">
    <citation type="submission" date="2020-08" db="EMBL/GenBank/DDBJ databases">
        <title>Genomic Encyclopedia of Type Strains, Phase IV (KMG-IV): sequencing the most valuable type-strain genomes for metagenomic binning, comparative biology and taxonomic classification.</title>
        <authorList>
            <person name="Goeker M."/>
        </authorList>
    </citation>
    <scope>NUCLEOTIDE SEQUENCE [LARGE SCALE GENOMIC DNA]</scope>
    <source>
        <strain evidence="1 2">DSM 12251</strain>
    </source>
</reference>
<comment type="caution">
    <text evidence="1">The sequence shown here is derived from an EMBL/GenBank/DDBJ whole genome shotgun (WGS) entry which is preliminary data.</text>
</comment>
<dbReference type="Proteomes" id="UP000534294">
    <property type="component" value="Unassembled WGS sequence"/>
</dbReference>
<sequence length="121" mass="14304">MKTPVEAAAAVYEREVCARSFREDLEAHLLNGYVFSTPDFFVMLRPVDSAASYAQVTDPWVTFPPERWDAWWIYLMAGDMEKARVYFPFILPKIGFERTNKLRYYGFQFLERYAPRIRTSL</sequence>
<dbReference type="EMBL" id="JACHIF010000003">
    <property type="protein sequence ID" value="MBB5037429.1"/>
    <property type="molecule type" value="Genomic_DNA"/>
</dbReference>
<evidence type="ECO:0000313" key="2">
    <source>
        <dbReference type="Proteomes" id="UP000534294"/>
    </source>
</evidence>
<accession>A0A7W8DP97</accession>
<dbReference type="AlphaFoldDB" id="A0A7W8DP97"/>
<evidence type="ECO:0000313" key="1">
    <source>
        <dbReference type="EMBL" id="MBB5037429.1"/>
    </source>
</evidence>
<protein>
    <submittedName>
        <fullName evidence="1">Uncharacterized protein</fullName>
    </submittedName>
</protein>